<evidence type="ECO:0000256" key="6">
    <source>
        <dbReference type="ARBA" id="ARBA00022692"/>
    </source>
</evidence>
<dbReference type="Pfam" id="PF01061">
    <property type="entry name" value="ABC2_membrane"/>
    <property type="match status" value="1"/>
</dbReference>
<accession>A0ABP8L2X1</accession>
<organism evidence="11 12">
    <name type="scientific">Georgenia halophila</name>
    <dbReference type="NCBI Taxonomy" id="620889"/>
    <lineage>
        <taxon>Bacteria</taxon>
        <taxon>Bacillati</taxon>
        <taxon>Actinomycetota</taxon>
        <taxon>Actinomycetes</taxon>
        <taxon>Micrococcales</taxon>
        <taxon>Bogoriellaceae</taxon>
        <taxon>Georgenia</taxon>
    </lineage>
</organism>
<evidence type="ECO:0000259" key="10">
    <source>
        <dbReference type="PROSITE" id="PS51012"/>
    </source>
</evidence>
<dbReference type="InterPro" id="IPR047817">
    <property type="entry name" value="ABC2_TM_bact-type"/>
</dbReference>
<dbReference type="RefSeq" id="WP_345215582.1">
    <property type="nucleotide sequence ID" value="NZ_BAABGN010000006.1"/>
</dbReference>
<dbReference type="PANTHER" id="PTHR30413:SF8">
    <property type="entry name" value="TRANSPORT PERMEASE PROTEIN"/>
    <property type="match status" value="1"/>
</dbReference>
<evidence type="ECO:0000256" key="9">
    <source>
        <dbReference type="RuleBase" id="RU361157"/>
    </source>
</evidence>
<feature type="domain" description="ABC transmembrane type-2" evidence="10">
    <location>
        <begin position="61"/>
        <end position="288"/>
    </location>
</feature>
<feature type="transmembrane region" description="Helical" evidence="9">
    <location>
        <begin position="135"/>
        <end position="166"/>
    </location>
</feature>
<dbReference type="PROSITE" id="PS51012">
    <property type="entry name" value="ABC_TM2"/>
    <property type="match status" value="1"/>
</dbReference>
<gene>
    <name evidence="11" type="ORF">GCM10023169_14480</name>
</gene>
<keyword evidence="7 9" id="KW-1133">Transmembrane helix</keyword>
<name>A0ABP8L2X1_9MICO</name>
<keyword evidence="5" id="KW-0997">Cell inner membrane</keyword>
<feature type="transmembrane region" description="Helical" evidence="9">
    <location>
        <begin position="271"/>
        <end position="290"/>
    </location>
</feature>
<dbReference type="Proteomes" id="UP001500622">
    <property type="component" value="Unassembled WGS sequence"/>
</dbReference>
<evidence type="ECO:0000256" key="5">
    <source>
        <dbReference type="ARBA" id="ARBA00022519"/>
    </source>
</evidence>
<keyword evidence="3 9" id="KW-0813">Transport</keyword>
<comment type="subcellular location">
    <subcellularLocation>
        <location evidence="1">Cell inner membrane</location>
        <topology evidence="1">Multi-pass membrane protein</topology>
    </subcellularLocation>
    <subcellularLocation>
        <location evidence="9">Cell membrane</location>
        <topology evidence="9">Multi-pass membrane protein</topology>
    </subcellularLocation>
</comment>
<evidence type="ECO:0000256" key="4">
    <source>
        <dbReference type="ARBA" id="ARBA00022475"/>
    </source>
</evidence>
<feature type="transmembrane region" description="Helical" evidence="9">
    <location>
        <begin position="172"/>
        <end position="192"/>
    </location>
</feature>
<feature type="transmembrane region" description="Helical" evidence="9">
    <location>
        <begin position="204"/>
        <end position="223"/>
    </location>
</feature>
<protein>
    <recommendedName>
        <fullName evidence="9">Transport permease protein</fullName>
    </recommendedName>
</protein>
<keyword evidence="8 9" id="KW-0472">Membrane</keyword>
<sequence>MSEEAQARAARLSETPMRLAVPATSFTRGATQSLKDIWARRELLGMLVRRELRARYKDSSLGFIWSLIRPLVQLAIYYVAIGQFLGAWRLIPDFAIYVFTGLTVWQLFLEIVSSGTGSIIANGGIIKKTYLPREIFPLASVGSALVNFAVQFTILIVAALVIRGLIVDRRLLFIPLSVLVIIVWGTALALLLSAVNVYLRDVQYLVEVALMVGFWASPIVYSWEMVSGEISSALENLYLLNPVTLAVLGLQRGVWTAGADAPLPSNLDLRLAAALGAGLVAVALAQRAFAIMQRNFAQEL</sequence>
<feature type="transmembrane region" description="Helical" evidence="9">
    <location>
        <begin position="94"/>
        <end position="114"/>
    </location>
</feature>
<proteinExistence type="inferred from homology"/>
<keyword evidence="4 9" id="KW-1003">Cell membrane</keyword>
<evidence type="ECO:0000256" key="7">
    <source>
        <dbReference type="ARBA" id="ARBA00022989"/>
    </source>
</evidence>
<evidence type="ECO:0000256" key="2">
    <source>
        <dbReference type="ARBA" id="ARBA00007783"/>
    </source>
</evidence>
<keyword evidence="12" id="KW-1185">Reference proteome</keyword>
<evidence type="ECO:0000256" key="1">
    <source>
        <dbReference type="ARBA" id="ARBA00004429"/>
    </source>
</evidence>
<evidence type="ECO:0000256" key="3">
    <source>
        <dbReference type="ARBA" id="ARBA00022448"/>
    </source>
</evidence>
<dbReference type="PANTHER" id="PTHR30413">
    <property type="entry name" value="INNER MEMBRANE TRANSPORT PERMEASE"/>
    <property type="match status" value="1"/>
</dbReference>
<reference evidence="12" key="1">
    <citation type="journal article" date="2019" name="Int. J. Syst. Evol. Microbiol.">
        <title>The Global Catalogue of Microorganisms (GCM) 10K type strain sequencing project: providing services to taxonomists for standard genome sequencing and annotation.</title>
        <authorList>
            <consortium name="The Broad Institute Genomics Platform"/>
            <consortium name="The Broad Institute Genome Sequencing Center for Infectious Disease"/>
            <person name="Wu L."/>
            <person name="Ma J."/>
        </authorList>
    </citation>
    <scope>NUCLEOTIDE SEQUENCE [LARGE SCALE GENOMIC DNA]</scope>
    <source>
        <strain evidence="12">JCM 17810</strain>
    </source>
</reference>
<dbReference type="InterPro" id="IPR013525">
    <property type="entry name" value="ABC2_TM"/>
</dbReference>
<comment type="similarity">
    <text evidence="2 9">Belongs to the ABC-2 integral membrane protein family.</text>
</comment>
<dbReference type="EMBL" id="BAABGN010000006">
    <property type="protein sequence ID" value="GAA4421525.1"/>
    <property type="molecule type" value="Genomic_DNA"/>
</dbReference>
<keyword evidence="6 9" id="KW-0812">Transmembrane</keyword>
<comment type="caution">
    <text evidence="11">The sequence shown here is derived from an EMBL/GenBank/DDBJ whole genome shotgun (WGS) entry which is preliminary data.</text>
</comment>
<feature type="transmembrane region" description="Helical" evidence="9">
    <location>
        <begin position="63"/>
        <end position="88"/>
    </location>
</feature>
<evidence type="ECO:0000313" key="12">
    <source>
        <dbReference type="Proteomes" id="UP001500622"/>
    </source>
</evidence>
<evidence type="ECO:0000256" key="8">
    <source>
        <dbReference type="ARBA" id="ARBA00023136"/>
    </source>
</evidence>
<evidence type="ECO:0000313" key="11">
    <source>
        <dbReference type="EMBL" id="GAA4421525.1"/>
    </source>
</evidence>